<keyword evidence="2" id="KW-1185">Reference proteome</keyword>
<dbReference type="AlphaFoldDB" id="A0A3P6RHR2"/>
<dbReference type="OrthoDB" id="68483at2759"/>
<proteinExistence type="predicted"/>
<evidence type="ECO:0000313" key="1">
    <source>
        <dbReference type="EMBL" id="VDK55523.1"/>
    </source>
</evidence>
<reference evidence="1 2" key="1">
    <citation type="submission" date="2018-11" db="EMBL/GenBank/DDBJ databases">
        <authorList>
            <consortium name="Pathogen Informatics"/>
        </authorList>
    </citation>
    <scope>NUCLEOTIDE SEQUENCE [LARGE SCALE GENOMIC DNA]</scope>
</reference>
<dbReference type="EMBL" id="UYRU01020849">
    <property type="protein sequence ID" value="VDK55523.1"/>
    <property type="molecule type" value="Genomic_DNA"/>
</dbReference>
<evidence type="ECO:0000313" key="2">
    <source>
        <dbReference type="Proteomes" id="UP000281553"/>
    </source>
</evidence>
<dbReference type="Proteomes" id="UP000281553">
    <property type="component" value="Unassembled WGS sequence"/>
</dbReference>
<organism evidence="1 2">
    <name type="scientific">Dibothriocephalus latus</name>
    <name type="common">Fish tapeworm</name>
    <name type="synonym">Diphyllobothrium latum</name>
    <dbReference type="NCBI Taxonomy" id="60516"/>
    <lineage>
        <taxon>Eukaryota</taxon>
        <taxon>Metazoa</taxon>
        <taxon>Spiralia</taxon>
        <taxon>Lophotrochozoa</taxon>
        <taxon>Platyhelminthes</taxon>
        <taxon>Cestoda</taxon>
        <taxon>Eucestoda</taxon>
        <taxon>Diphyllobothriidea</taxon>
        <taxon>Diphyllobothriidae</taxon>
        <taxon>Dibothriocephalus</taxon>
    </lineage>
</organism>
<gene>
    <name evidence="1" type="ORF">DILT_LOCUS2098</name>
</gene>
<protein>
    <submittedName>
        <fullName evidence="1">Uncharacterized protein</fullName>
    </submittedName>
</protein>
<sequence>MGASALYAHDNDSPSATAAAAAFEPGILPYPPETVLQLSRGYLIKLADFGVSASISAFNESYEVSPSPALSCSTTLHCLFNLLFHGRTGEA</sequence>
<accession>A0A3P6RHR2</accession>
<name>A0A3P6RHR2_DIBLA</name>